<dbReference type="Proteomes" id="UP000494363">
    <property type="component" value="Unassembled WGS sequence"/>
</dbReference>
<dbReference type="AlphaFoldDB" id="A0A6J5E0P2"/>
<accession>A0A6J5E0P2</accession>
<evidence type="ECO:0000313" key="1">
    <source>
        <dbReference type="EMBL" id="CAB3758705.1"/>
    </source>
</evidence>
<proteinExistence type="predicted"/>
<organism evidence="1 2">
    <name type="scientific">Paraburkholderia humisilvae</name>
    <dbReference type="NCBI Taxonomy" id="627669"/>
    <lineage>
        <taxon>Bacteria</taxon>
        <taxon>Pseudomonadati</taxon>
        <taxon>Pseudomonadota</taxon>
        <taxon>Betaproteobacteria</taxon>
        <taxon>Burkholderiales</taxon>
        <taxon>Burkholderiaceae</taxon>
        <taxon>Paraburkholderia</taxon>
    </lineage>
</organism>
<evidence type="ECO:0000313" key="2">
    <source>
        <dbReference type="Proteomes" id="UP000494363"/>
    </source>
</evidence>
<sequence length="76" mass="8452">MHHAISPELHQSMNEIGSILGDVFKGKGFALLVFDFGPDGMMNWLSNADRDDMLVALREFIASHEGRTHDAPARTQ</sequence>
<protein>
    <submittedName>
        <fullName evidence="1">Uncharacterized protein</fullName>
    </submittedName>
</protein>
<name>A0A6J5E0P2_9BURK</name>
<keyword evidence="2" id="KW-1185">Reference proteome</keyword>
<dbReference type="EMBL" id="CADIKH010000014">
    <property type="protein sequence ID" value="CAB3758705.1"/>
    <property type="molecule type" value="Genomic_DNA"/>
</dbReference>
<reference evidence="1 2" key="1">
    <citation type="submission" date="2020-04" db="EMBL/GenBank/DDBJ databases">
        <authorList>
            <person name="De Canck E."/>
        </authorList>
    </citation>
    <scope>NUCLEOTIDE SEQUENCE [LARGE SCALE GENOMIC DNA]</scope>
    <source>
        <strain evidence="1 2">LMG 29542</strain>
    </source>
</reference>
<gene>
    <name evidence="1" type="ORF">LMG29542_03409</name>
</gene>